<accession>A0A0D6PIV5</accession>
<organism evidence="2 3">
    <name type="scientific">Acidocella aminolytica 101 = DSM 11237</name>
    <dbReference type="NCBI Taxonomy" id="1120923"/>
    <lineage>
        <taxon>Bacteria</taxon>
        <taxon>Pseudomonadati</taxon>
        <taxon>Pseudomonadota</taxon>
        <taxon>Alphaproteobacteria</taxon>
        <taxon>Acetobacterales</taxon>
        <taxon>Acidocellaceae</taxon>
        <taxon>Acidocella</taxon>
    </lineage>
</organism>
<dbReference type="Proteomes" id="UP000032668">
    <property type="component" value="Unassembled WGS sequence"/>
</dbReference>
<keyword evidence="3" id="KW-1185">Reference proteome</keyword>
<gene>
    <name evidence="2" type="ORF">Aam_078_015</name>
</gene>
<dbReference type="STRING" id="1120923.SAMN02746095_02580"/>
<feature type="region of interest" description="Disordered" evidence="1">
    <location>
        <begin position="1"/>
        <end position="65"/>
    </location>
</feature>
<proteinExistence type="predicted"/>
<sequence>MSRKPSLLASALKTSEPETTVPVGKAPTEPKAAAVTAPREQRAEHQSGAYVPPSRANKTAKTHHLPPAYWETLEEISFRTRDEKGKRVPQERLVAEALNLLFVKYNYPQVRDE</sequence>
<evidence type="ECO:0000313" key="2">
    <source>
        <dbReference type="EMBL" id="GAN81138.1"/>
    </source>
</evidence>
<name>A0A0D6PIV5_9PROT</name>
<dbReference type="EMBL" id="BANC01000076">
    <property type="protein sequence ID" value="GAN81138.1"/>
    <property type="molecule type" value="Genomic_DNA"/>
</dbReference>
<comment type="caution">
    <text evidence="2">The sequence shown here is derived from an EMBL/GenBank/DDBJ whole genome shotgun (WGS) entry which is preliminary data.</text>
</comment>
<evidence type="ECO:0000313" key="3">
    <source>
        <dbReference type="Proteomes" id="UP000032668"/>
    </source>
</evidence>
<dbReference type="AlphaFoldDB" id="A0A0D6PIV5"/>
<protein>
    <submittedName>
        <fullName evidence="2">Uncharacterized protein</fullName>
    </submittedName>
</protein>
<evidence type="ECO:0000256" key="1">
    <source>
        <dbReference type="SAM" id="MobiDB-lite"/>
    </source>
</evidence>
<reference evidence="2 3" key="1">
    <citation type="submission" date="2012-11" db="EMBL/GenBank/DDBJ databases">
        <title>Whole genome sequence of Acidocella aminolytica 101 = DSM 11237.</title>
        <authorList>
            <person name="Azuma Y."/>
            <person name="Higashiura N."/>
            <person name="Hirakawa H."/>
            <person name="Matsushita K."/>
        </authorList>
    </citation>
    <scope>NUCLEOTIDE SEQUENCE [LARGE SCALE GENOMIC DNA]</scope>
    <source>
        <strain evidence="3">101 / DSM 11237</strain>
    </source>
</reference>
<dbReference type="RefSeq" id="WP_052948402.1">
    <property type="nucleotide sequence ID" value="NZ_BANC01000076.1"/>
</dbReference>